<keyword evidence="2" id="KW-0472">Membrane</keyword>
<dbReference type="OrthoDB" id="3555448at2"/>
<feature type="compositionally biased region" description="Low complexity" evidence="1">
    <location>
        <begin position="58"/>
        <end position="74"/>
    </location>
</feature>
<accession>A0A5Q0GTP6</accession>
<keyword evidence="2" id="KW-1133">Transmembrane helix</keyword>
<evidence type="ECO:0000256" key="2">
    <source>
        <dbReference type="SAM" id="Phobius"/>
    </source>
</evidence>
<proteinExistence type="predicted"/>
<sequence>MPIRTNRGRAAVYRRLWGWPLRSPRHLGAAIVGFAAAVIAISVLLDNAVGARGGGAGPATTTASTTVASGPGNQVGVLPTVTSTPLPTKAPSPTPAGTSAPVDPNALLVADMWVDAFGDFEPGRTTKEKWLEELRPYTSNELFPRLESIDPVNVPVVIDQPVKAVRSFTDSVEFEAPLEDGKLVVTVAKLPEGWRVHEYDKVG</sequence>
<dbReference type="KEGG" id="ssyi:EKG83_04695"/>
<reference evidence="4" key="1">
    <citation type="journal article" date="2021" name="Curr. Microbiol.">
        <title>Complete genome of nocamycin-producing strain Saccharothrix syringae NRRL B-16468 reveals the biosynthetic potential for secondary metabolites.</title>
        <authorList>
            <person name="Mo X."/>
            <person name="Yang S."/>
        </authorList>
    </citation>
    <scope>NUCLEOTIDE SEQUENCE [LARGE SCALE GENOMIC DNA]</scope>
    <source>
        <strain evidence="4">ATCC 51364 / DSM 43886 / JCM 6844 / KCTC 9398 / NBRC 14523 / NRRL B-16468 / INA 2240</strain>
    </source>
</reference>
<evidence type="ECO:0000313" key="4">
    <source>
        <dbReference type="Proteomes" id="UP000325787"/>
    </source>
</evidence>
<keyword evidence="2" id="KW-0812">Transmembrane</keyword>
<evidence type="ECO:0000256" key="1">
    <source>
        <dbReference type="SAM" id="MobiDB-lite"/>
    </source>
</evidence>
<gene>
    <name evidence="3" type="ORF">EKG83_04695</name>
</gene>
<evidence type="ECO:0000313" key="3">
    <source>
        <dbReference type="EMBL" id="QFZ16860.1"/>
    </source>
</evidence>
<feature type="region of interest" description="Disordered" evidence="1">
    <location>
        <begin position="54"/>
        <end position="74"/>
    </location>
</feature>
<dbReference type="RefSeq" id="WP_033430336.1">
    <property type="nucleotide sequence ID" value="NZ_CP034550.1"/>
</dbReference>
<name>A0A5Q0GTP6_SACSY</name>
<keyword evidence="4" id="KW-1185">Reference proteome</keyword>
<dbReference type="AlphaFoldDB" id="A0A5Q0GTP6"/>
<dbReference type="Proteomes" id="UP000325787">
    <property type="component" value="Chromosome"/>
</dbReference>
<dbReference type="EMBL" id="CP034550">
    <property type="protein sequence ID" value="QFZ16860.1"/>
    <property type="molecule type" value="Genomic_DNA"/>
</dbReference>
<organism evidence="3 4">
    <name type="scientific">Saccharothrix syringae</name>
    <name type="common">Nocardiopsis syringae</name>
    <dbReference type="NCBI Taxonomy" id="103733"/>
    <lineage>
        <taxon>Bacteria</taxon>
        <taxon>Bacillati</taxon>
        <taxon>Actinomycetota</taxon>
        <taxon>Actinomycetes</taxon>
        <taxon>Pseudonocardiales</taxon>
        <taxon>Pseudonocardiaceae</taxon>
        <taxon>Saccharothrix</taxon>
    </lineage>
</organism>
<feature type="transmembrane region" description="Helical" evidence="2">
    <location>
        <begin position="26"/>
        <end position="45"/>
    </location>
</feature>
<feature type="region of interest" description="Disordered" evidence="1">
    <location>
        <begin position="82"/>
        <end position="101"/>
    </location>
</feature>
<protein>
    <submittedName>
        <fullName evidence="3">Uncharacterized protein</fullName>
    </submittedName>
</protein>